<sequence length="238" mass="27581">MLVTSTMYFLSFSLDIVNRAISTTMDRKAMRMLIAMQTEANTQEQKDQESKEIREKLFEMQRYKDSLRVGTYLSRPEQVDTIEIVKKMVQENKKVFIPKRITNDDIDMVLYDGKTDLNELHPNTSAFKPPDVCDPQQSALETGGLDLLLITGFAFTETGRRLGDRSAIFEKYVMRLRKLCPNTTVIGLAWKHQIVDAIPQFNEDMQRPDITVDIVLHAHEENLDRGFERSRAPRNYSR</sequence>
<dbReference type="PANTHER" id="PTHR23407:SF1">
    <property type="entry name" value="5-FORMYLTETRAHYDROFOLATE CYCLO-LIGASE"/>
    <property type="match status" value="1"/>
</dbReference>
<keyword evidence="2" id="KW-0547">Nucleotide-binding</keyword>
<evidence type="ECO:0000256" key="2">
    <source>
        <dbReference type="ARBA" id="ARBA00022741"/>
    </source>
</evidence>
<dbReference type="Proteomes" id="UP001152759">
    <property type="component" value="Chromosome 6"/>
</dbReference>
<comment type="catalytic activity">
    <reaction evidence="4">
        <text>(6S)-5-formyl-5,6,7,8-tetrahydrofolate + ATP = (6R)-5,10-methenyltetrahydrofolate + ADP + phosphate</text>
        <dbReference type="Rhea" id="RHEA:10488"/>
        <dbReference type="ChEBI" id="CHEBI:30616"/>
        <dbReference type="ChEBI" id="CHEBI:43474"/>
        <dbReference type="ChEBI" id="CHEBI:57455"/>
        <dbReference type="ChEBI" id="CHEBI:57457"/>
        <dbReference type="ChEBI" id="CHEBI:456216"/>
        <dbReference type="EC" id="6.3.3.2"/>
    </reaction>
</comment>
<dbReference type="SUPFAM" id="SSF100950">
    <property type="entry name" value="NagB/RpiA/CoA transferase-like"/>
    <property type="match status" value="1"/>
</dbReference>
<protein>
    <recommendedName>
        <fullName evidence="5">5-formyltetrahydrofolate cyclo-ligase</fullName>
        <ecNumber evidence="5">6.3.3.2</ecNumber>
    </recommendedName>
</protein>
<evidence type="ECO:0000256" key="1">
    <source>
        <dbReference type="ARBA" id="ARBA00010638"/>
    </source>
</evidence>
<dbReference type="EC" id="6.3.3.2" evidence="5"/>
<dbReference type="EMBL" id="OU963867">
    <property type="protein sequence ID" value="CAH0391532.1"/>
    <property type="molecule type" value="Genomic_DNA"/>
</dbReference>
<accession>A0A9P0ACL7</accession>
<evidence type="ECO:0000256" key="3">
    <source>
        <dbReference type="ARBA" id="ARBA00022840"/>
    </source>
</evidence>
<organism evidence="6 7">
    <name type="scientific">Bemisia tabaci</name>
    <name type="common">Sweetpotato whitefly</name>
    <name type="synonym">Aleurodes tabaci</name>
    <dbReference type="NCBI Taxonomy" id="7038"/>
    <lineage>
        <taxon>Eukaryota</taxon>
        <taxon>Metazoa</taxon>
        <taxon>Ecdysozoa</taxon>
        <taxon>Arthropoda</taxon>
        <taxon>Hexapoda</taxon>
        <taxon>Insecta</taxon>
        <taxon>Pterygota</taxon>
        <taxon>Neoptera</taxon>
        <taxon>Paraneoptera</taxon>
        <taxon>Hemiptera</taxon>
        <taxon>Sternorrhyncha</taxon>
        <taxon>Aleyrodoidea</taxon>
        <taxon>Aleyrodidae</taxon>
        <taxon>Aleyrodinae</taxon>
        <taxon>Bemisia</taxon>
    </lineage>
</organism>
<dbReference type="PANTHER" id="PTHR23407">
    <property type="entry name" value="ATPASE INHIBITOR/5-FORMYLTETRAHYDROFOLATE CYCLO-LIGASE"/>
    <property type="match status" value="1"/>
</dbReference>
<evidence type="ECO:0000256" key="5">
    <source>
        <dbReference type="ARBA" id="ARBA00038966"/>
    </source>
</evidence>
<dbReference type="Pfam" id="PF01812">
    <property type="entry name" value="5-FTHF_cyc-lig"/>
    <property type="match status" value="1"/>
</dbReference>
<name>A0A9P0ACL7_BEMTA</name>
<dbReference type="GO" id="GO:0005524">
    <property type="term" value="F:ATP binding"/>
    <property type="evidence" value="ECO:0007669"/>
    <property type="project" value="UniProtKB-KW"/>
</dbReference>
<dbReference type="InterPro" id="IPR002698">
    <property type="entry name" value="FTHF_cligase"/>
</dbReference>
<dbReference type="InterPro" id="IPR037171">
    <property type="entry name" value="NagB/RpiA_transferase-like"/>
</dbReference>
<comment type="similarity">
    <text evidence="1">Belongs to the 5-formyltetrahydrofolate cyclo-ligase family.</text>
</comment>
<dbReference type="GO" id="GO:0009396">
    <property type="term" value="P:folic acid-containing compound biosynthetic process"/>
    <property type="evidence" value="ECO:0007669"/>
    <property type="project" value="TreeGrafter"/>
</dbReference>
<dbReference type="InterPro" id="IPR024185">
    <property type="entry name" value="FTHF_cligase-like_sf"/>
</dbReference>
<keyword evidence="3" id="KW-0067">ATP-binding</keyword>
<evidence type="ECO:0000256" key="4">
    <source>
        <dbReference type="ARBA" id="ARBA00036539"/>
    </source>
</evidence>
<keyword evidence="7" id="KW-1185">Reference proteome</keyword>
<dbReference type="AlphaFoldDB" id="A0A9P0ACL7"/>
<dbReference type="Gene3D" id="3.40.50.10420">
    <property type="entry name" value="NagB/RpiA/CoA transferase-like"/>
    <property type="match status" value="1"/>
</dbReference>
<dbReference type="GO" id="GO:0035999">
    <property type="term" value="P:tetrahydrofolate interconversion"/>
    <property type="evidence" value="ECO:0007669"/>
    <property type="project" value="TreeGrafter"/>
</dbReference>
<gene>
    <name evidence="6" type="ORF">BEMITA_LOCUS10137</name>
</gene>
<dbReference type="GO" id="GO:0030272">
    <property type="term" value="F:5-formyltetrahydrofolate cyclo-ligase activity"/>
    <property type="evidence" value="ECO:0007669"/>
    <property type="project" value="UniProtKB-EC"/>
</dbReference>
<evidence type="ECO:0000313" key="6">
    <source>
        <dbReference type="EMBL" id="CAH0391532.1"/>
    </source>
</evidence>
<proteinExistence type="inferred from homology"/>
<reference evidence="6" key="1">
    <citation type="submission" date="2021-12" db="EMBL/GenBank/DDBJ databases">
        <authorList>
            <person name="King R."/>
        </authorList>
    </citation>
    <scope>NUCLEOTIDE SEQUENCE</scope>
</reference>
<evidence type="ECO:0000313" key="7">
    <source>
        <dbReference type="Proteomes" id="UP001152759"/>
    </source>
</evidence>